<dbReference type="AlphaFoldDB" id="A0AAE0M9K4"/>
<evidence type="ECO:0000256" key="2">
    <source>
        <dbReference type="SAM" id="SignalP"/>
    </source>
</evidence>
<sequence length="90" mass="9284">MKSICNLLAIGALLFTSALAAPVDTDAGAANTTTVSPESAKPAADNGTPHCKSSYLYDLCTSSNAGAYCDVTGFHNNFMASCKAPNCWCE</sequence>
<proteinExistence type="predicted"/>
<protein>
    <submittedName>
        <fullName evidence="3">Uncharacterized protein</fullName>
    </submittedName>
</protein>
<keyword evidence="4" id="KW-1185">Reference proteome</keyword>
<feature type="region of interest" description="Disordered" evidence="1">
    <location>
        <begin position="29"/>
        <end position="48"/>
    </location>
</feature>
<name>A0AAE0M9K4_9PEZI</name>
<dbReference type="Proteomes" id="UP001286456">
    <property type="component" value="Unassembled WGS sequence"/>
</dbReference>
<feature type="signal peptide" evidence="2">
    <location>
        <begin position="1"/>
        <end position="20"/>
    </location>
</feature>
<feature type="chain" id="PRO_5041920800" evidence="2">
    <location>
        <begin position="21"/>
        <end position="90"/>
    </location>
</feature>
<organism evidence="3 4">
    <name type="scientific">Cercophora scortea</name>
    <dbReference type="NCBI Taxonomy" id="314031"/>
    <lineage>
        <taxon>Eukaryota</taxon>
        <taxon>Fungi</taxon>
        <taxon>Dikarya</taxon>
        <taxon>Ascomycota</taxon>
        <taxon>Pezizomycotina</taxon>
        <taxon>Sordariomycetes</taxon>
        <taxon>Sordariomycetidae</taxon>
        <taxon>Sordariales</taxon>
        <taxon>Lasiosphaeriaceae</taxon>
        <taxon>Cercophora</taxon>
    </lineage>
</organism>
<dbReference type="EMBL" id="JAUEPO010000004">
    <property type="protein sequence ID" value="KAK3323975.1"/>
    <property type="molecule type" value="Genomic_DNA"/>
</dbReference>
<evidence type="ECO:0000313" key="3">
    <source>
        <dbReference type="EMBL" id="KAK3323975.1"/>
    </source>
</evidence>
<accession>A0AAE0M9K4</accession>
<gene>
    <name evidence="3" type="ORF">B0T19DRAFT_443422</name>
</gene>
<keyword evidence="2" id="KW-0732">Signal</keyword>
<reference evidence="3" key="2">
    <citation type="submission" date="2023-06" db="EMBL/GenBank/DDBJ databases">
        <authorList>
            <consortium name="Lawrence Berkeley National Laboratory"/>
            <person name="Haridas S."/>
            <person name="Hensen N."/>
            <person name="Bonometti L."/>
            <person name="Westerberg I."/>
            <person name="Brannstrom I.O."/>
            <person name="Guillou S."/>
            <person name="Cros-Aarteil S."/>
            <person name="Calhoun S."/>
            <person name="Kuo A."/>
            <person name="Mondo S."/>
            <person name="Pangilinan J."/>
            <person name="Riley R."/>
            <person name="Labutti K."/>
            <person name="Andreopoulos B."/>
            <person name="Lipzen A."/>
            <person name="Chen C."/>
            <person name="Yanf M."/>
            <person name="Daum C."/>
            <person name="Ng V."/>
            <person name="Clum A."/>
            <person name="Steindorff A."/>
            <person name="Ohm R."/>
            <person name="Martin F."/>
            <person name="Silar P."/>
            <person name="Natvig D."/>
            <person name="Lalanne C."/>
            <person name="Gautier V."/>
            <person name="Ament-Velasquez S.L."/>
            <person name="Kruys A."/>
            <person name="Hutchinson M.I."/>
            <person name="Powell A.J."/>
            <person name="Barry K."/>
            <person name="Miller A.N."/>
            <person name="Grigoriev I.V."/>
            <person name="Debuchy R."/>
            <person name="Gladieux P."/>
            <person name="Thoren M.H."/>
            <person name="Johannesson H."/>
        </authorList>
    </citation>
    <scope>NUCLEOTIDE SEQUENCE</scope>
    <source>
        <strain evidence="3">SMH4131-1</strain>
    </source>
</reference>
<evidence type="ECO:0000313" key="4">
    <source>
        <dbReference type="Proteomes" id="UP001286456"/>
    </source>
</evidence>
<reference evidence="3" key="1">
    <citation type="journal article" date="2023" name="Mol. Phylogenet. Evol.">
        <title>Genome-scale phylogeny and comparative genomics of the fungal order Sordariales.</title>
        <authorList>
            <person name="Hensen N."/>
            <person name="Bonometti L."/>
            <person name="Westerberg I."/>
            <person name="Brannstrom I.O."/>
            <person name="Guillou S."/>
            <person name="Cros-Aarteil S."/>
            <person name="Calhoun S."/>
            <person name="Haridas S."/>
            <person name="Kuo A."/>
            <person name="Mondo S."/>
            <person name="Pangilinan J."/>
            <person name="Riley R."/>
            <person name="LaButti K."/>
            <person name="Andreopoulos B."/>
            <person name="Lipzen A."/>
            <person name="Chen C."/>
            <person name="Yan M."/>
            <person name="Daum C."/>
            <person name="Ng V."/>
            <person name="Clum A."/>
            <person name="Steindorff A."/>
            <person name="Ohm R.A."/>
            <person name="Martin F."/>
            <person name="Silar P."/>
            <person name="Natvig D.O."/>
            <person name="Lalanne C."/>
            <person name="Gautier V."/>
            <person name="Ament-Velasquez S.L."/>
            <person name="Kruys A."/>
            <person name="Hutchinson M.I."/>
            <person name="Powell A.J."/>
            <person name="Barry K."/>
            <person name="Miller A.N."/>
            <person name="Grigoriev I.V."/>
            <person name="Debuchy R."/>
            <person name="Gladieux P."/>
            <person name="Hiltunen Thoren M."/>
            <person name="Johannesson H."/>
        </authorList>
    </citation>
    <scope>NUCLEOTIDE SEQUENCE</scope>
    <source>
        <strain evidence="3">SMH4131-1</strain>
    </source>
</reference>
<comment type="caution">
    <text evidence="3">The sequence shown here is derived from an EMBL/GenBank/DDBJ whole genome shotgun (WGS) entry which is preliminary data.</text>
</comment>
<evidence type="ECO:0000256" key="1">
    <source>
        <dbReference type="SAM" id="MobiDB-lite"/>
    </source>
</evidence>